<evidence type="ECO:0000313" key="1">
    <source>
        <dbReference type="EMBL" id="AFH48739.1"/>
    </source>
</evidence>
<protein>
    <submittedName>
        <fullName evidence="1">Uncharacterized protein</fullName>
    </submittedName>
</protein>
<dbReference type="AlphaFoldDB" id="I0AID2"/>
<dbReference type="HOGENOM" id="CLU_646860_0_0_10"/>
<dbReference type="KEGG" id="ial:IALB_1028"/>
<gene>
    <name evidence="1" type="ordered locus">IALB_1028</name>
</gene>
<dbReference type="EMBL" id="CP003418">
    <property type="protein sequence ID" value="AFH48739.1"/>
    <property type="molecule type" value="Genomic_DNA"/>
</dbReference>
<proteinExistence type="predicted"/>
<dbReference type="eggNOG" id="ENOG502ZA1W">
    <property type="taxonomic scope" value="Bacteria"/>
</dbReference>
<organism evidence="1 2">
    <name type="scientific">Ignavibacterium album (strain DSM 19864 / JCM 16511 / NBRC 101810 / Mat9-16)</name>
    <dbReference type="NCBI Taxonomy" id="945713"/>
    <lineage>
        <taxon>Bacteria</taxon>
        <taxon>Pseudomonadati</taxon>
        <taxon>Ignavibacteriota</taxon>
        <taxon>Ignavibacteria</taxon>
        <taxon>Ignavibacteriales</taxon>
        <taxon>Ignavibacteriaceae</taxon>
        <taxon>Ignavibacterium</taxon>
    </lineage>
</organism>
<dbReference type="OrthoDB" id="525859at2"/>
<name>I0AID2_IGNAJ</name>
<sequence length="424" mass="49254">MKILLFVFISLIFIQCSSEIYKKDDFYSQATLKTEREKFYSTAIYETINQSLSLPLTDSTESKYTSAFWAMELLQFRNEVTDKAISNSLTDFQNRSITFQRALMEIIFTLYQSEFVNEIKSLLPQINNSKIFAMCIHYLKEAEDLEHLKRYSKIFESKFMRPVEDPIIKMLNYDLNTKFRHKLNTPPLIDLLKKNFSSDKIVIYSFQRLNRDYPGLVVIKKPDGKFLRDESGEIFSVPQLARAITELPGYITNGNTPEGILSIQGTDVSKNTFIGPSPNLQLVIPFEVTPEIYFHKSIDDSVWYFDLYKNLLPESWQDYLPIYESFYAGKAGRNEIIAHGTTIAPQFYNDKSYYPFTPSLGCLTTKEIWSEETGRLVESDQLKFMNSLLQFSELKGYLIVVNIDNKHSPVELREIKDLILMAEN</sequence>
<reference evidence="1 2" key="1">
    <citation type="journal article" date="2012" name="Front. Microbiol.">
        <title>Complete genome of Ignavibacterium album, a metabolically versatile, flagellated, facultative anaerobe from the phylum Chlorobi.</title>
        <authorList>
            <person name="Liu Z."/>
            <person name="Frigaard N.-U."/>
            <person name="Vogl K."/>
            <person name="Iino T."/>
            <person name="Ohkuma M."/>
            <person name="Overmann J."/>
            <person name="Bryant D.A."/>
        </authorList>
    </citation>
    <scope>NUCLEOTIDE SEQUENCE [LARGE SCALE GENOMIC DNA]</scope>
    <source>
        <strain evidence="2">DSM 19864 / JCM 16511 / NBRC 101810 / Mat9-16</strain>
    </source>
</reference>
<dbReference type="RefSeq" id="WP_014559894.1">
    <property type="nucleotide sequence ID" value="NC_017464.1"/>
</dbReference>
<dbReference type="STRING" id="945713.IALB_1028"/>
<keyword evidence="2" id="KW-1185">Reference proteome</keyword>
<evidence type="ECO:0000313" key="2">
    <source>
        <dbReference type="Proteomes" id="UP000007394"/>
    </source>
</evidence>
<accession>I0AID2</accession>
<dbReference type="Proteomes" id="UP000007394">
    <property type="component" value="Chromosome"/>
</dbReference>